<evidence type="ECO:0000313" key="3">
    <source>
        <dbReference type="EMBL" id="CAI2191849.1"/>
    </source>
</evidence>
<evidence type="ECO:0000313" key="4">
    <source>
        <dbReference type="Proteomes" id="UP001153678"/>
    </source>
</evidence>
<feature type="region of interest" description="Disordered" evidence="2">
    <location>
        <begin position="102"/>
        <end position="167"/>
    </location>
</feature>
<feature type="non-terminal residue" evidence="3">
    <location>
        <position position="1"/>
    </location>
</feature>
<keyword evidence="1" id="KW-0175">Coiled coil</keyword>
<name>A0A9W4T405_9GLOM</name>
<organism evidence="3 4">
    <name type="scientific">Funneliformis geosporum</name>
    <dbReference type="NCBI Taxonomy" id="1117311"/>
    <lineage>
        <taxon>Eukaryota</taxon>
        <taxon>Fungi</taxon>
        <taxon>Fungi incertae sedis</taxon>
        <taxon>Mucoromycota</taxon>
        <taxon>Glomeromycotina</taxon>
        <taxon>Glomeromycetes</taxon>
        <taxon>Glomerales</taxon>
        <taxon>Glomeraceae</taxon>
        <taxon>Funneliformis</taxon>
    </lineage>
</organism>
<accession>A0A9W4T405</accession>
<keyword evidence="4" id="KW-1185">Reference proteome</keyword>
<evidence type="ECO:0000256" key="2">
    <source>
        <dbReference type="SAM" id="MobiDB-lite"/>
    </source>
</evidence>
<feature type="compositionally biased region" description="Basic and acidic residues" evidence="2">
    <location>
        <begin position="478"/>
        <end position="493"/>
    </location>
</feature>
<gene>
    <name evidence="3" type="ORF">FWILDA_LOCUS15278</name>
</gene>
<comment type="caution">
    <text evidence="3">The sequence shown here is derived from an EMBL/GenBank/DDBJ whole genome shotgun (WGS) entry which is preliminary data.</text>
</comment>
<reference evidence="3" key="1">
    <citation type="submission" date="2022-08" db="EMBL/GenBank/DDBJ databases">
        <authorList>
            <person name="Kallberg Y."/>
            <person name="Tangrot J."/>
            <person name="Rosling A."/>
        </authorList>
    </citation>
    <scope>NUCLEOTIDE SEQUENCE</scope>
    <source>
        <strain evidence="3">Wild A</strain>
    </source>
</reference>
<evidence type="ECO:0000256" key="1">
    <source>
        <dbReference type="SAM" id="Coils"/>
    </source>
</evidence>
<protein>
    <submittedName>
        <fullName evidence="3">16201_t:CDS:1</fullName>
    </submittedName>
</protein>
<feature type="region of interest" description="Disordered" evidence="2">
    <location>
        <begin position="468"/>
        <end position="493"/>
    </location>
</feature>
<dbReference type="Proteomes" id="UP001153678">
    <property type="component" value="Unassembled WGS sequence"/>
</dbReference>
<dbReference type="AlphaFoldDB" id="A0A9W4T405"/>
<feature type="coiled-coil region" evidence="1">
    <location>
        <begin position="21"/>
        <end position="48"/>
    </location>
</feature>
<feature type="coiled-coil region" evidence="1">
    <location>
        <begin position="189"/>
        <end position="256"/>
    </location>
</feature>
<dbReference type="EMBL" id="CAMKVN010007784">
    <property type="protein sequence ID" value="CAI2191849.1"/>
    <property type="molecule type" value="Genomic_DNA"/>
</dbReference>
<sequence>IETINAYLSEKLASAPAASSVFDIRLKNTELEEKVKKLKDEKNTFDNTIIEIVERYGRTLTELETAHEAELAIKDKELLVKQDKNDEYRTIIKTLSAAPAPLTRTGSGSSRLPLPISRTNSEKNYFNGRGGFAKARRRSSVRTRTYSNSSISSWRDRREPGNPDEATSDNLNALHEILREDLKGQLAVGEILTEQVKTLEEKINILEEELAEINSSATEESPLGNSEIKTEYLSKIGKLIKILNKTQEALKMLEKEALTLFMVPSEEKGEESDEEELEREYAEKFNIDLVKTLKEGMVTLLTQAKKVEDWEIKEVRFDESSFHEKKKITEEAIADTEKIVENMINHLADYDKETAETEETTADLDPELAATEKKAGKVKNCLTNQGDYLNEQIERLRATIAAQQEFQRQLDEEIAENEKRIDEQKTKVKDFEKLENMISISNPSEESEQISFFRKKKNDSQQEIEVLEKNLGKKRHQRESSVSETKAYEEEAD</sequence>
<proteinExistence type="predicted"/>